<keyword evidence="3" id="KW-1185">Reference proteome</keyword>
<keyword evidence="1" id="KW-0472">Membrane</keyword>
<dbReference type="Pfam" id="PF11804">
    <property type="entry name" value="DUF3325"/>
    <property type="match status" value="1"/>
</dbReference>
<comment type="caution">
    <text evidence="2">The sequence shown here is derived from an EMBL/GenBank/DDBJ whole genome shotgun (WGS) entry which is preliminary data.</text>
</comment>
<evidence type="ECO:0000313" key="2">
    <source>
        <dbReference type="EMBL" id="NYE81308.1"/>
    </source>
</evidence>
<feature type="transmembrane region" description="Helical" evidence="1">
    <location>
        <begin position="39"/>
        <end position="57"/>
    </location>
</feature>
<dbReference type="InterPro" id="IPR021762">
    <property type="entry name" value="DUF3325"/>
</dbReference>
<dbReference type="RefSeq" id="WP_179583224.1">
    <property type="nucleotide sequence ID" value="NZ_JACBYR010000001.1"/>
</dbReference>
<reference evidence="2 3" key="1">
    <citation type="submission" date="2020-07" db="EMBL/GenBank/DDBJ databases">
        <title>Genomic Encyclopedia of Type Strains, Phase IV (KMG-V): Genome sequencing to study the core and pangenomes of soil and plant-associated prokaryotes.</title>
        <authorList>
            <person name="Whitman W."/>
        </authorList>
    </citation>
    <scope>NUCLEOTIDE SEQUENCE [LARGE SCALE GENOMIC DNA]</scope>
    <source>
        <strain evidence="2 3">SAS40</strain>
    </source>
</reference>
<keyword evidence="1" id="KW-1133">Transmembrane helix</keyword>
<organism evidence="2 3">
    <name type="scientific">Pigmentiphaga litoralis</name>
    <dbReference type="NCBI Taxonomy" id="516702"/>
    <lineage>
        <taxon>Bacteria</taxon>
        <taxon>Pseudomonadati</taxon>
        <taxon>Pseudomonadota</taxon>
        <taxon>Betaproteobacteria</taxon>
        <taxon>Burkholderiales</taxon>
        <taxon>Alcaligenaceae</taxon>
        <taxon>Pigmentiphaga</taxon>
    </lineage>
</organism>
<evidence type="ECO:0000313" key="3">
    <source>
        <dbReference type="Proteomes" id="UP000542125"/>
    </source>
</evidence>
<evidence type="ECO:0008006" key="4">
    <source>
        <dbReference type="Google" id="ProtNLM"/>
    </source>
</evidence>
<proteinExistence type="predicted"/>
<sequence>MNQLWVLIFCLLAFACLALGMERPQEDLFGRHLSRKSITWLRIAGWVLLALSLGVTLDQERWAVGLVAWFGYLSAGAGIIFVALVAWNRLRQPDAKAARR</sequence>
<dbReference type="EMBL" id="JACBYR010000001">
    <property type="protein sequence ID" value="NYE81308.1"/>
    <property type="molecule type" value="Genomic_DNA"/>
</dbReference>
<keyword evidence="1" id="KW-0812">Transmembrane</keyword>
<dbReference type="AlphaFoldDB" id="A0A7Y9IRN4"/>
<gene>
    <name evidence="2" type="ORF">FHW18_000579</name>
</gene>
<protein>
    <recommendedName>
        <fullName evidence="4">DUF3325 domain-containing protein</fullName>
    </recommendedName>
</protein>
<evidence type="ECO:0000256" key="1">
    <source>
        <dbReference type="SAM" id="Phobius"/>
    </source>
</evidence>
<name>A0A7Y9IRN4_9BURK</name>
<dbReference type="Proteomes" id="UP000542125">
    <property type="component" value="Unassembled WGS sequence"/>
</dbReference>
<feature type="transmembrane region" description="Helical" evidence="1">
    <location>
        <begin position="64"/>
        <end position="87"/>
    </location>
</feature>
<accession>A0A7Y9IRN4</accession>